<evidence type="ECO:0008006" key="3">
    <source>
        <dbReference type="Google" id="ProtNLM"/>
    </source>
</evidence>
<dbReference type="RefSeq" id="WP_434029249.1">
    <property type="nucleotide sequence ID" value="NZ_BNBA01000013.1"/>
</dbReference>
<reference evidence="1" key="2">
    <citation type="submission" date="2020-09" db="EMBL/GenBank/DDBJ databases">
        <authorList>
            <person name="Sun Q."/>
            <person name="Ohkuma M."/>
        </authorList>
    </citation>
    <scope>NUCLEOTIDE SEQUENCE</scope>
    <source>
        <strain evidence="1">JCM 13306</strain>
    </source>
</reference>
<dbReference type="InterPro" id="IPR011990">
    <property type="entry name" value="TPR-like_helical_dom_sf"/>
</dbReference>
<sequence length="230" mass="25257">MGFLSRLFRRARPDAPPAPPAAPDQAEGAIDPALAEALDAFQGERHEQAFALASRQLQAGADAHRLCALSLSALGRHPEAFDYWLQLFEREPSAHNALQLATVSVMCGEPDRGEAWLAKFDQVNAQTREMSAALARGNFISALEQAGYGQRTLPHLEWLREAYASLSITDSHFLYVRGLPFFDTFLGRSLPLLHAQLPPAAIAPWYRAIHARLDAEGQAMLDAHLARLPA</sequence>
<dbReference type="Gene3D" id="1.25.40.10">
    <property type="entry name" value="Tetratricopeptide repeat domain"/>
    <property type="match status" value="1"/>
</dbReference>
<reference evidence="1" key="1">
    <citation type="journal article" date="2014" name="Int. J. Syst. Evol. Microbiol.">
        <title>Complete genome sequence of Corynebacterium casei LMG S-19264T (=DSM 44701T), isolated from a smear-ripened cheese.</title>
        <authorList>
            <consortium name="US DOE Joint Genome Institute (JGI-PGF)"/>
            <person name="Walter F."/>
            <person name="Albersmeier A."/>
            <person name="Kalinowski J."/>
            <person name="Ruckert C."/>
        </authorList>
    </citation>
    <scope>NUCLEOTIDE SEQUENCE</scope>
    <source>
        <strain evidence="1">JCM 13306</strain>
    </source>
</reference>
<name>A0A919KHS4_9XANT</name>
<accession>A0A919KHS4</accession>
<proteinExistence type="predicted"/>
<organism evidence="1 2">
    <name type="scientific">Xanthomonas boreopolis</name>
    <dbReference type="NCBI Taxonomy" id="86183"/>
    <lineage>
        <taxon>Bacteria</taxon>
        <taxon>Pseudomonadati</taxon>
        <taxon>Pseudomonadota</taxon>
        <taxon>Gammaproteobacteria</taxon>
        <taxon>Lysobacterales</taxon>
        <taxon>Lysobacteraceae</taxon>
        <taxon>Xanthomonas</taxon>
    </lineage>
</organism>
<evidence type="ECO:0000313" key="1">
    <source>
        <dbReference type="EMBL" id="GHH53632.1"/>
    </source>
</evidence>
<comment type="caution">
    <text evidence="1">The sequence shown here is derived from an EMBL/GenBank/DDBJ whole genome shotgun (WGS) entry which is preliminary data.</text>
</comment>
<dbReference type="AlphaFoldDB" id="A0A919KHS4"/>
<protein>
    <recommendedName>
        <fullName evidence="3">Tetratricopeptide repeat protein</fullName>
    </recommendedName>
</protein>
<evidence type="ECO:0000313" key="2">
    <source>
        <dbReference type="Proteomes" id="UP000623958"/>
    </source>
</evidence>
<gene>
    <name evidence="1" type="ORF">GCM10009090_19250</name>
</gene>
<keyword evidence="2" id="KW-1185">Reference proteome</keyword>
<dbReference type="EMBL" id="BNBA01000013">
    <property type="protein sequence ID" value="GHH53632.1"/>
    <property type="molecule type" value="Genomic_DNA"/>
</dbReference>
<dbReference type="Proteomes" id="UP000623958">
    <property type="component" value="Unassembled WGS sequence"/>
</dbReference>